<dbReference type="GO" id="GO:0003723">
    <property type="term" value="F:RNA binding"/>
    <property type="evidence" value="ECO:0007669"/>
    <property type="project" value="UniProtKB-UniRule"/>
</dbReference>
<dbReference type="Gene3D" id="3.30.70.330">
    <property type="match status" value="1"/>
</dbReference>
<proteinExistence type="predicted"/>
<organism evidence="3 4">
    <name type="scientific">Streblomastix strix</name>
    <dbReference type="NCBI Taxonomy" id="222440"/>
    <lineage>
        <taxon>Eukaryota</taxon>
        <taxon>Metamonada</taxon>
        <taxon>Preaxostyla</taxon>
        <taxon>Oxymonadida</taxon>
        <taxon>Streblomastigidae</taxon>
        <taxon>Streblomastix</taxon>
    </lineage>
</organism>
<gene>
    <name evidence="3" type="ORF">EZS28_006950</name>
</gene>
<protein>
    <recommendedName>
        <fullName evidence="2">RRM domain-containing protein</fullName>
    </recommendedName>
</protein>
<dbReference type="PROSITE" id="PS50102">
    <property type="entry name" value="RRM"/>
    <property type="match status" value="1"/>
</dbReference>
<accession>A0A5J4WRF6</accession>
<comment type="caution">
    <text evidence="3">The sequence shown here is derived from an EMBL/GenBank/DDBJ whole genome shotgun (WGS) entry which is preliminary data.</text>
</comment>
<dbReference type="AlphaFoldDB" id="A0A5J4WRF6"/>
<dbReference type="InterPro" id="IPR012677">
    <property type="entry name" value="Nucleotide-bd_a/b_plait_sf"/>
</dbReference>
<evidence type="ECO:0000313" key="3">
    <source>
        <dbReference type="EMBL" id="KAA6397521.1"/>
    </source>
</evidence>
<keyword evidence="1" id="KW-0694">RNA-binding</keyword>
<dbReference type="CDD" id="cd00590">
    <property type="entry name" value="RRM_SF"/>
    <property type="match status" value="1"/>
</dbReference>
<evidence type="ECO:0000256" key="1">
    <source>
        <dbReference type="PROSITE-ProRule" id="PRU00176"/>
    </source>
</evidence>
<name>A0A5J4WRF6_9EUKA</name>
<dbReference type="InterPro" id="IPR000504">
    <property type="entry name" value="RRM_dom"/>
</dbReference>
<dbReference type="OrthoDB" id="439808at2759"/>
<dbReference type="Proteomes" id="UP000324800">
    <property type="component" value="Unassembled WGS sequence"/>
</dbReference>
<dbReference type="SUPFAM" id="SSF54928">
    <property type="entry name" value="RNA-binding domain, RBD"/>
    <property type="match status" value="1"/>
</dbReference>
<evidence type="ECO:0000259" key="2">
    <source>
        <dbReference type="PROSITE" id="PS50102"/>
    </source>
</evidence>
<evidence type="ECO:0000313" key="4">
    <source>
        <dbReference type="Proteomes" id="UP000324800"/>
    </source>
</evidence>
<dbReference type="Pfam" id="PF00076">
    <property type="entry name" value="RRM_1"/>
    <property type="match status" value="1"/>
</dbReference>
<feature type="domain" description="RRM" evidence="2">
    <location>
        <begin position="5"/>
        <end position="59"/>
    </location>
</feature>
<dbReference type="EMBL" id="SNRW01001160">
    <property type="protein sequence ID" value="KAA6397521.1"/>
    <property type="molecule type" value="Genomic_DNA"/>
</dbReference>
<sequence length="181" mass="20336">MVTSSRLFIGNLNYETNVETIGHLFETIGEVDYVKISFKNGRSLGYGFIEMADVESAEKHSLSSTDTYQMVDKFVPSNINCQQYINIPQSLALIELKSAIGTHFNLENDQQTLALRSGRRECLLHIQYYGDASAQSELVNANYTGVLVIAISTASGHGEEYDKEIYDGFQTPIFLEFLNKR</sequence>
<reference evidence="3 4" key="1">
    <citation type="submission" date="2019-03" db="EMBL/GenBank/DDBJ databases">
        <title>Single cell metagenomics reveals metabolic interactions within the superorganism composed of flagellate Streblomastix strix and complex community of Bacteroidetes bacteria on its surface.</title>
        <authorList>
            <person name="Treitli S.C."/>
            <person name="Kolisko M."/>
            <person name="Husnik F."/>
            <person name="Keeling P."/>
            <person name="Hampl V."/>
        </authorList>
    </citation>
    <scope>NUCLEOTIDE SEQUENCE [LARGE SCALE GENOMIC DNA]</scope>
    <source>
        <strain evidence="3">ST1C</strain>
    </source>
</reference>
<dbReference type="InterPro" id="IPR035979">
    <property type="entry name" value="RBD_domain_sf"/>
</dbReference>
<dbReference type="SMART" id="SM00360">
    <property type="entry name" value="RRM"/>
    <property type="match status" value="1"/>
</dbReference>